<organism evidence="2">
    <name type="scientific">termite gut metagenome</name>
    <dbReference type="NCBI Taxonomy" id="433724"/>
    <lineage>
        <taxon>unclassified sequences</taxon>
        <taxon>metagenomes</taxon>
        <taxon>organismal metagenomes</taxon>
    </lineage>
</organism>
<evidence type="ECO:0000259" key="1">
    <source>
        <dbReference type="Pfam" id="PF09407"/>
    </source>
</evidence>
<protein>
    <recommendedName>
        <fullName evidence="1">AbiEi antitoxin C-terminal domain-containing protein</fullName>
    </recommendedName>
</protein>
<reference evidence="2" key="1">
    <citation type="submission" date="2019-03" db="EMBL/GenBank/DDBJ databases">
        <title>Single cell metagenomics reveals metabolic interactions within the superorganism composed of flagellate Streblomastix strix and complex community of Bacteroidetes bacteria on its surface.</title>
        <authorList>
            <person name="Treitli S.C."/>
            <person name="Kolisko M."/>
            <person name="Husnik F."/>
            <person name="Keeling P."/>
            <person name="Hampl V."/>
        </authorList>
    </citation>
    <scope>NUCLEOTIDE SEQUENCE</scope>
    <source>
        <strain evidence="2">STM</strain>
    </source>
</reference>
<evidence type="ECO:0000313" key="2">
    <source>
        <dbReference type="EMBL" id="KAA6317842.1"/>
    </source>
</evidence>
<comment type="caution">
    <text evidence="2">The sequence shown here is derived from an EMBL/GenBank/DDBJ whole genome shotgun (WGS) entry which is preliminary data.</text>
</comment>
<dbReference type="AlphaFoldDB" id="A0A5J4Q8S5"/>
<accession>A0A5J4Q8S5</accession>
<dbReference type="Pfam" id="PF09407">
    <property type="entry name" value="AbiEi_1"/>
    <property type="match status" value="1"/>
</dbReference>
<sequence length="291" mass="33169">MSKNNYFCSRIADIQIMEEDITIKKWIEDLPKKGRITFSLDELKEQFPHKQGTTIKSSLVRLVRKNKVQAVWHKYYIVIPDEYGLKGVVPPIVYIDQLMKYLGREYYVGLLNAAALHGSAHQQPQEFTVITNTSNLRNTLKKGVKINFVAKKNIPFLYLKQIITKTGYVNISSPELTAIDLIQYVSAIGGINRASTVLNELAEVMDFREIGKDFFEYTPSPAIQRLGYILDKTLGFEELANTLFEKANDAGLSFRNVPLKTGKKDEILSCNVVDKKWKIIINEEIEIDGDT</sequence>
<gene>
    <name evidence="2" type="ORF">EZS27_032067</name>
</gene>
<dbReference type="EMBL" id="SNRY01004387">
    <property type="protein sequence ID" value="KAA6317842.1"/>
    <property type="molecule type" value="Genomic_DNA"/>
</dbReference>
<name>A0A5J4Q8S5_9ZZZZ</name>
<proteinExistence type="predicted"/>
<feature type="domain" description="AbiEi antitoxin C-terminal" evidence="1">
    <location>
        <begin position="90"/>
        <end position="231"/>
    </location>
</feature>
<dbReference type="InterPro" id="IPR018547">
    <property type="entry name" value="AbiEi_C"/>
</dbReference>